<keyword evidence="2" id="KW-1133">Transmembrane helix</keyword>
<reference evidence="3" key="1">
    <citation type="submission" date="2021-02" db="EMBL/GenBank/DDBJ databases">
        <title>Genome analysis of blister spot of apple pathogen from New York area.</title>
        <authorList>
            <person name="Kandel P."/>
            <person name="Hockett K.L."/>
            <person name="Santander R."/>
            <person name="Acimovic S."/>
        </authorList>
    </citation>
    <scope>NUCLEOTIDE SEQUENCE</scope>
    <source>
        <strain evidence="3">PSP1</strain>
    </source>
</reference>
<feature type="region of interest" description="Disordered" evidence="1">
    <location>
        <begin position="400"/>
        <end position="450"/>
    </location>
</feature>
<keyword evidence="2" id="KW-0472">Membrane</keyword>
<dbReference type="EMBL" id="JAFFRZ010000002">
    <property type="protein sequence ID" value="MDH4625511.1"/>
    <property type="molecule type" value="Genomic_DNA"/>
</dbReference>
<evidence type="ECO:0000256" key="2">
    <source>
        <dbReference type="SAM" id="Phobius"/>
    </source>
</evidence>
<protein>
    <submittedName>
        <fullName evidence="3">Conjugal transfer protein TraO</fullName>
    </submittedName>
</protein>
<gene>
    <name evidence="3" type="primary">traO</name>
    <name evidence="3" type="ORF">JW322_28035</name>
</gene>
<dbReference type="CDD" id="cd16431">
    <property type="entry name" value="IcmE"/>
    <property type="match status" value="1"/>
</dbReference>
<feature type="transmembrane region" description="Helical" evidence="2">
    <location>
        <begin position="12"/>
        <end position="33"/>
    </location>
</feature>
<evidence type="ECO:0000313" key="4">
    <source>
        <dbReference type="Proteomes" id="UP001162155"/>
    </source>
</evidence>
<dbReference type="RefSeq" id="WP_280319613.1">
    <property type="nucleotide sequence ID" value="NZ_JAFFRY010000016.1"/>
</dbReference>
<dbReference type="AlphaFoldDB" id="A0AA43DZF4"/>
<dbReference type="InterPro" id="IPR049855">
    <property type="entry name" value="DotG/IcmE-like_C"/>
</dbReference>
<name>A0AA43DZF4_PSESX</name>
<sequence>MSTQADIGRQTKVIVALAAIVVVGGGYLGYTWLQNHNASSSSVRGITTNAKGTKTEESEQYRQVLNRYNQSNAQQAEANGGSYMSVMSAQSVKPATTGTNQTQQPPQINYYYQQPQQLPQQVVTRNKEYDKLIAQQVTGMMSAWVEAPHGSGALSADAEITQSAYAQSIMPASMGATGSAGAGTQRGVNSAGGGKEPDIVVVPGFTLAPSILKTEIDTDENSMVRAEIATGPLAGAICFAMGYKRINETVDMTFSYMEWKGRSYKIAAKAVDPDSMRTALSGEVNNRYFERIILPALAIAIGKTGQLYEQGSAQNIITSQGAVISTYPETPNGAAVAGTFAGGIGQQAGKVLANDGANMPQKQVIRPLGSTIGIQFIGPVMASDALDKNAIQANQKDELNTLSQPAGQPKPQYRLPPSATGSGDAEGMGNGYPGYTPGLGQPNIMNSTRY</sequence>
<organism evidence="3 4">
    <name type="scientific">Pseudomonas syringae pv. papulans</name>
    <dbReference type="NCBI Taxonomy" id="83963"/>
    <lineage>
        <taxon>Bacteria</taxon>
        <taxon>Pseudomonadati</taxon>
        <taxon>Pseudomonadota</taxon>
        <taxon>Gammaproteobacteria</taxon>
        <taxon>Pseudomonadales</taxon>
        <taxon>Pseudomonadaceae</taxon>
        <taxon>Pseudomonas</taxon>
        <taxon>Pseudomonas syringae</taxon>
    </lineage>
</organism>
<proteinExistence type="predicted"/>
<dbReference type="Proteomes" id="UP001162155">
    <property type="component" value="Unassembled WGS sequence"/>
</dbReference>
<keyword evidence="2" id="KW-0812">Transmembrane</keyword>
<evidence type="ECO:0000313" key="3">
    <source>
        <dbReference type="EMBL" id="MDH4625511.1"/>
    </source>
</evidence>
<accession>A0AA43DZF4</accession>
<evidence type="ECO:0000256" key="1">
    <source>
        <dbReference type="SAM" id="MobiDB-lite"/>
    </source>
</evidence>
<dbReference type="NCBIfam" id="NF033884">
    <property type="entry name" value="conj_TraO_IncI1"/>
    <property type="match status" value="1"/>
</dbReference>
<comment type="caution">
    <text evidence="3">The sequence shown here is derived from an EMBL/GenBank/DDBJ whole genome shotgun (WGS) entry which is preliminary data.</text>
</comment>